<dbReference type="CDD" id="cd05120">
    <property type="entry name" value="APH_ChoK_like"/>
    <property type="match status" value="1"/>
</dbReference>
<keyword evidence="3" id="KW-1185">Reference proteome</keyword>
<gene>
    <name evidence="2" type="ORF">CC80DRAFT_532571</name>
</gene>
<accession>A0A6A5U7Q2</accession>
<dbReference type="AlphaFoldDB" id="A0A6A5U7Q2"/>
<keyword evidence="2" id="KW-0418">Kinase</keyword>
<dbReference type="SUPFAM" id="SSF56112">
    <property type="entry name" value="Protein kinase-like (PK-like)"/>
    <property type="match status" value="1"/>
</dbReference>
<dbReference type="GO" id="GO:0016301">
    <property type="term" value="F:kinase activity"/>
    <property type="evidence" value="ECO:0007669"/>
    <property type="project" value="UniProtKB-KW"/>
</dbReference>
<dbReference type="Proteomes" id="UP000800035">
    <property type="component" value="Unassembled WGS sequence"/>
</dbReference>
<keyword evidence="2" id="KW-0808">Transferase</keyword>
<dbReference type="InterPro" id="IPR011009">
    <property type="entry name" value="Kinase-like_dom_sf"/>
</dbReference>
<name>A0A6A5U7Q2_9PLEO</name>
<protein>
    <submittedName>
        <fullName evidence="2">Kinase-like protein</fullName>
    </submittedName>
</protein>
<dbReference type="OrthoDB" id="10003767at2759"/>
<dbReference type="Gene3D" id="3.90.1200.10">
    <property type="match status" value="1"/>
</dbReference>
<evidence type="ECO:0000259" key="1">
    <source>
        <dbReference type="Pfam" id="PF01636"/>
    </source>
</evidence>
<dbReference type="Pfam" id="PF01636">
    <property type="entry name" value="APH"/>
    <property type="match status" value="1"/>
</dbReference>
<feature type="domain" description="Aminoglycoside phosphotransferase" evidence="1">
    <location>
        <begin position="209"/>
        <end position="421"/>
    </location>
</feature>
<evidence type="ECO:0000313" key="2">
    <source>
        <dbReference type="EMBL" id="KAF1960009.1"/>
    </source>
</evidence>
<dbReference type="InterPro" id="IPR051678">
    <property type="entry name" value="AGP_Transferase"/>
</dbReference>
<reference evidence="2" key="1">
    <citation type="journal article" date="2020" name="Stud. Mycol.">
        <title>101 Dothideomycetes genomes: a test case for predicting lifestyles and emergence of pathogens.</title>
        <authorList>
            <person name="Haridas S."/>
            <person name="Albert R."/>
            <person name="Binder M."/>
            <person name="Bloem J."/>
            <person name="Labutti K."/>
            <person name="Salamov A."/>
            <person name="Andreopoulos B."/>
            <person name="Baker S."/>
            <person name="Barry K."/>
            <person name="Bills G."/>
            <person name="Bluhm B."/>
            <person name="Cannon C."/>
            <person name="Castanera R."/>
            <person name="Culley D."/>
            <person name="Daum C."/>
            <person name="Ezra D."/>
            <person name="Gonzalez J."/>
            <person name="Henrissat B."/>
            <person name="Kuo A."/>
            <person name="Liang C."/>
            <person name="Lipzen A."/>
            <person name="Lutzoni F."/>
            <person name="Magnuson J."/>
            <person name="Mondo S."/>
            <person name="Nolan M."/>
            <person name="Ohm R."/>
            <person name="Pangilinan J."/>
            <person name="Park H.-J."/>
            <person name="Ramirez L."/>
            <person name="Alfaro M."/>
            <person name="Sun H."/>
            <person name="Tritt A."/>
            <person name="Yoshinaga Y."/>
            <person name="Zwiers L.-H."/>
            <person name="Turgeon B."/>
            <person name="Goodwin S."/>
            <person name="Spatafora J."/>
            <person name="Crous P."/>
            <person name="Grigoriev I."/>
        </authorList>
    </citation>
    <scope>NUCLEOTIDE SEQUENCE</scope>
    <source>
        <strain evidence="2">CBS 675.92</strain>
    </source>
</reference>
<organism evidence="2 3">
    <name type="scientific">Byssothecium circinans</name>
    <dbReference type="NCBI Taxonomy" id="147558"/>
    <lineage>
        <taxon>Eukaryota</taxon>
        <taxon>Fungi</taxon>
        <taxon>Dikarya</taxon>
        <taxon>Ascomycota</taxon>
        <taxon>Pezizomycotina</taxon>
        <taxon>Dothideomycetes</taxon>
        <taxon>Pleosporomycetidae</taxon>
        <taxon>Pleosporales</taxon>
        <taxon>Massarineae</taxon>
        <taxon>Massarinaceae</taxon>
        <taxon>Byssothecium</taxon>
    </lineage>
</organism>
<dbReference type="PANTHER" id="PTHR21310:SF58">
    <property type="entry name" value="AMINOGLYCOSIDE PHOSPHOTRANSFERASE DOMAIN-CONTAINING PROTEIN"/>
    <property type="match status" value="1"/>
</dbReference>
<dbReference type="PANTHER" id="PTHR21310">
    <property type="entry name" value="AMINOGLYCOSIDE PHOSPHOTRANSFERASE-RELATED-RELATED"/>
    <property type="match status" value="1"/>
</dbReference>
<dbReference type="InterPro" id="IPR002575">
    <property type="entry name" value="Aminoglycoside_PTrfase"/>
</dbReference>
<sequence length="443" mass="50127">MSKAQDPVLVSILPPALFTETDMDESGILSRMLAVFFGESHLRTLRSFVANDIDSSGQDQSGNLMLLSPAIFKKFMNGRLALERTVEGKAKDLQGRTVWVYQVAKPCCWSCIASGSPASRDAPSICNRPGMARGLGLYEEEGAYCHEIFSGVQVLASTAGPTHISNSRKLLDHTPKFVRVFAYKRLITIGHKLYNKTGSDRVHRLPFNLYVRIANRDWAPKHQAEYRALQLIEKHTRIPAPRAIDTLHSNDTSFLLMTGLPGEIVGRHMHTMTDEQLVGIVKTLRAYIAEMRTIPKAPASEYQICNVSGGGIQDWRVGDSQRKELRFRTEAEFNDYLTYDLPLDEDARHVISKSYDVKHDAVFTHADLNMRNILVNQEGEISGIVDWECAGWYPEYWEYTKMHFGARSTARWIVDVIDEVFPEPEYRDELKAEDLLSSLAPSW</sequence>
<dbReference type="EMBL" id="ML976983">
    <property type="protein sequence ID" value="KAF1960009.1"/>
    <property type="molecule type" value="Genomic_DNA"/>
</dbReference>
<proteinExistence type="predicted"/>
<evidence type="ECO:0000313" key="3">
    <source>
        <dbReference type="Proteomes" id="UP000800035"/>
    </source>
</evidence>